<reference evidence="7 8" key="1">
    <citation type="journal article" date="2015" name="Microbiome">
        <title>Genomic resolution of linkages in carbon, nitrogen, and sulfur cycling among widespread estuary sediment bacteria.</title>
        <authorList>
            <person name="Baker B.J."/>
            <person name="Lazar C.S."/>
            <person name="Teske A.P."/>
            <person name="Dick G.J."/>
        </authorList>
    </citation>
    <scope>NUCLEOTIDE SEQUENCE [LARGE SCALE GENOMIC DNA]</scope>
    <source>
        <strain evidence="7">DG_78</strain>
    </source>
</reference>
<feature type="domain" description="RNA polymerase sigma-70 region 2" evidence="5">
    <location>
        <begin position="25"/>
        <end position="91"/>
    </location>
</feature>
<dbReference type="InterPro" id="IPR013324">
    <property type="entry name" value="RNA_pol_sigma_r3/r4-like"/>
</dbReference>
<evidence type="ECO:0000259" key="5">
    <source>
        <dbReference type="Pfam" id="PF04542"/>
    </source>
</evidence>
<dbReference type="InterPro" id="IPR007627">
    <property type="entry name" value="RNA_pol_sigma70_r2"/>
</dbReference>
<dbReference type="Gene3D" id="1.10.1740.10">
    <property type="match status" value="1"/>
</dbReference>
<keyword evidence="2" id="KW-0805">Transcription regulation</keyword>
<dbReference type="PANTHER" id="PTHR43133:SF51">
    <property type="entry name" value="RNA POLYMERASE SIGMA FACTOR"/>
    <property type="match status" value="1"/>
</dbReference>
<comment type="similarity">
    <text evidence="1">Belongs to the sigma-70 factor family. ECF subfamily.</text>
</comment>
<dbReference type="CDD" id="cd06171">
    <property type="entry name" value="Sigma70_r4"/>
    <property type="match status" value="1"/>
</dbReference>
<dbReference type="PATRIC" id="fig|1703772.3.peg.1919"/>
<dbReference type="SUPFAM" id="SSF88659">
    <property type="entry name" value="Sigma3 and sigma4 domains of RNA polymerase sigma factors"/>
    <property type="match status" value="1"/>
</dbReference>
<feature type="domain" description="RNA polymerase sigma factor 70 region 4 type 2" evidence="6">
    <location>
        <begin position="115"/>
        <end position="166"/>
    </location>
</feature>
<dbReference type="GO" id="GO:0006352">
    <property type="term" value="P:DNA-templated transcription initiation"/>
    <property type="evidence" value="ECO:0007669"/>
    <property type="project" value="InterPro"/>
</dbReference>
<name>A0A0S7YD26_UNCT6</name>
<keyword evidence="3" id="KW-0731">Sigma factor</keyword>
<evidence type="ECO:0000256" key="1">
    <source>
        <dbReference type="ARBA" id="ARBA00010641"/>
    </source>
</evidence>
<evidence type="ECO:0000313" key="7">
    <source>
        <dbReference type="EMBL" id="KPJ72474.1"/>
    </source>
</evidence>
<dbReference type="InterPro" id="IPR014284">
    <property type="entry name" value="RNA_pol_sigma-70_dom"/>
</dbReference>
<dbReference type="NCBIfam" id="TIGR02937">
    <property type="entry name" value="sigma70-ECF"/>
    <property type="match status" value="1"/>
</dbReference>
<dbReference type="InterPro" id="IPR013325">
    <property type="entry name" value="RNA_pol_sigma_r2"/>
</dbReference>
<dbReference type="AlphaFoldDB" id="A0A0S7YD26"/>
<dbReference type="Pfam" id="PF08281">
    <property type="entry name" value="Sigma70_r4_2"/>
    <property type="match status" value="1"/>
</dbReference>
<dbReference type="InterPro" id="IPR013249">
    <property type="entry name" value="RNA_pol_sigma70_r4_t2"/>
</dbReference>
<evidence type="ECO:0000259" key="6">
    <source>
        <dbReference type="Pfam" id="PF08281"/>
    </source>
</evidence>
<dbReference type="GO" id="GO:0016987">
    <property type="term" value="F:sigma factor activity"/>
    <property type="evidence" value="ECO:0007669"/>
    <property type="project" value="UniProtKB-KW"/>
</dbReference>
<sequence length="174" mass="20777">MKGDEEDIVLVRRFKHGDEKAFDRLFEKYQVPLYSICYRFSRNEADARDLTQDIFIKVYANLKKFHEKSKFFTWLYRIAVNTCISFKRKTQTRQLDYQSHQETISMDERIRMKIAIDDALIQLPERQRMSFILHHYDGYTFDEIGDIMGISTGAAKANHYHAIRKLQVLLKDLL</sequence>
<gene>
    <name evidence="7" type="ORF">AMJ52_06215</name>
</gene>
<dbReference type="InterPro" id="IPR039425">
    <property type="entry name" value="RNA_pol_sigma-70-like"/>
</dbReference>
<organism evidence="7 8">
    <name type="scientific">candidate division TA06 bacterium DG_78</name>
    <dbReference type="NCBI Taxonomy" id="1703772"/>
    <lineage>
        <taxon>Bacteria</taxon>
        <taxon>Bacteria division TA06</taxon>
    </lineage>
</organism>
<dbReference type="Proteomes" id="UP000051012">
    <property type="component" value="Unassembled WGS sequence"/>
</dbReference>
<proteinExistence type="inferred from homology"/>
<protein>
    <recommendedName>
        <fullName evidence="9">RNA polymerase subunit sigma-70</fullName>
    </recommendedName>
</protein>
<comment type="caution">
    <text evidence="7">The sequence shown here is derived from an EMBL/GenBank/DDBJ whole genome shotgun (WGS) entry which is preliminary data.</text>
</comment>
<evidence type="ECO:0000256" key="4">
    <source>
        <dbReference type="ARBA" id="ARBA00023163"/>
    </source>
</evidence>
<dbReference type="GO" id="GO:0003677">
    <property type="term" value="F:DNA binding"/>
    <property type="evidence" value="ECO:0007669"/>
    <property type="project" value="InterPro"/>
</dbReference>
<dbReference type="PANTHER" id="PTHR43133">
    <property type="entry name" value="RNA POLYMERASE ECF-TYPE SIGMA FACTO"/>
    <property type="match status" value="1"/>
</dbReference>
<evidence type="ECO:0008006" key="9">
    <source>
        <dbReference type="Google" id="ProtNLM"/>
    </source>
</evidence>
<evidence type="ECO:0000256" key="2">
    <source>
        <dbReference type="ARBA" id="ARBA00023015"/>
    </source>
</evidence>
<evidence type="ECO:0000313" key="8">
    <source>
        <dbReference type="Proteomes" id="UP000051012"/>
    </source>
</evidence>
<dbReference type="InterPro" id="IPR036388">
    <property type="entry name" value="WH-like_DNA-bd_sf"/>
</dbReference>
<accession>A0A0S7YD26</accession>
<dbReference type="SUPFAM" id="SSF88946">
    <property type="entry name" value="Sigma2 domain of RNA polymerase sigma factors"/>
    <property type="match status" value="1"/>
</dbReference>
<dbReference type="Gene3D" id="1.10.10.10">
    <property type="entry name" value="Winged helix-like DNA-binding domain superfamily/Winged helix DNA-binding domain"/>
    <property type="match status" value="1"/>
</dbReference>
<keyword evidence="4" id="KW-0804">Transcription</keyword>
<dbReference type="Pfam" id="PF04542">
    <property type="entry name" value="Sigma70_r2"/>
    <property type="match status" value="1"/>
</dbReference>
<dbReference type="EMBL" id="LJNI01000072">
    <property type="protein sequence ID" value="KPJ72474.1"/>
    <property type="molecule type" value="Genomic_DNA"/>
</dbReference>
<evidence type="ECO:0000256" key="3">
    <source>
        <dbReference type="ARBA" id="ARBA00023082"/>
    </source>
</evidence>